<evidence type="ECO:0000313" key="4">
    <source>
        <dbReference type="Proteomes" id="UP000229378"/>
    </source>
</evidence>
<feature type="chain" id="PRO_5014830135" description="Acid-shock protein" evidence="2">
    <location>
        <begin position="24"/>
        <end position="84"/>
    </location>
</feature>
<evidence type="ECO:0000256" key="2">
    <source>
        <dbReference type="SAM" id="SignalP"/>
    </source>
</evidence>
<proteinExistence type="predicted"/>
<sequence>MRQLSIGVLLVSMLSFGAMNVMAAPTTEILSSSSVIAPTVKAKKADIPAEKNTLEQKVKKTGKNKAKKRAIQNAEKSVLRSLRK</sequence>
<keyword evidence="2" id="KW-0732">Signal</keyword>
<dbReference type="AlphaFoldDB" id="A0A2G4U2D6"/>
<dbReference type="Proteomes" id="UP000229378">
    <property type="component" value="Unassembled WGS sequence"/>
</dbReference>
<evidence type="ECO:0008006" key="5">
    <source>
        <dbReference type="Google" id="ProtNLM"/>
    </source>
</evidence>
<feature type="region of interest" description="Disordered" evidence="1">
    <location>
        <begin position="53"/>
        <end position="84"/>
    </location>
</feature>
<feature type="signal peptide" evidence="2">
    <location>
        <begin position="1"/>
        <end position="23"/>
    </location>
</feature>
<gene>
    <name evidence="3" type="ORF">CS533_11215</name>
</gene>
<evidence type="ECO:0000313" key="3">
    <source>
        <dbReference type="EMBL" id="PHZ27485.1"/>
    </source>
</evidence>
<protein>
    <recommendedName>
        <fullName evidence="5">Acid-shock protein</fullName>
    </recommendedName>
</protein>
<name>A0A2G4U2D6_YERBE</name>
<evidence type="ECO:0000256" key="1">
    <source>
        <dbReference type="SAM" id="MobiDB-lite"/>
    </source>
</evidence>
<dbReference type="EMBL" id="PEHN01000009">
    <property type="protein sequence ID" value="PHZ27485.1"/>
    <property type="molecule type" value="Genomic_DNA"/>
</dbReference>
<reference evidence="3 4" key="1">
    <citation type="submission" date="2017-10" db="EMBL/GenBank/DDBJ databases">
        <authorList>
            <person name="Banno H."/>
            <person name="Chua N.-H."/>
        </authorList>
    </citation>
    <scope>NUCLEOTIDE SEQUENCE [LARGE SCALE GENOMIC DNA]</scope>
    <source>
        <strain evidence="3 4">SCPM-O-B-7607</strain>
    </source>
</reference>
<dbReference type="RefSeq" id="WP_005277068.1">
    <property type="nucleotide sequence ID" value="NZ_CABHPV010000040.1"/>
</dbReference>
<organism evidence="3 4">
    <name type="scientific">Yersinia bercovieri</name>
    <dbReference type="NCBI Taxonomy" id="634"/>
    <lineage>
        <taxon>Bacteria</taxon>
        <taxon>Pseudomonadati</taxon>
        <taxon>Pseudomonadota</taxon>
        <taxon>Gammaproteobacteria</taxon>
        <taxon>Enterobacterales</taxon>
        <taxon>Yersiniaceae</taxon>
        <taxon>Yersinia</taxon>
    </lineage>
</organism>
<feature type="compositionally biased region" description="Basic residues" evidence="1">
    <location>
        <begin position="59"/>
        <end position="70"/>
    </location>
</feature>
<accession>A0A2G4U2D6</accession>
<comment type="caution">
    <text evidence="3">The sequence shown here is derived from an EMBL/GenBank/DDBJ whole genome shotgun (WGS) entry which is preliminary data.</text>
</comment>
<dbReference type="GeneID" id="89595951"/>